<keyword evidence="1" id="KW-1133">Transmembrane helix</keyword>
<dbReference type="EMBL" id="JANIEK010000016">
    <property type="protein sequence ID" value="MCT4795054.1"/>
    <property type="molecule type" value="Genomic_DNA"/>
</dbReference>
<organism evidence="2 3">
    <name type="scientific">Exiguobacterium alkaliphilum</name>
    <dbReference type="NCBI Taxonomy" id="1428684"/>
    <lineage>
        <taxon>Bacteria</taxon>
        <taxon>Bacillati</taxon>
        <taxon>Bacillota</taxon>
        <taxon>Bacilli</taxon>
        <taxon>Bacillales</taxon>
        <taxon>Bacillales Family XII. Incertae Sedis</taxon>
        <taxon>Exiguobacterium</taxon>
    </lineage>
</organism>
<keyword evidence="1" id="KW-0812">Transmembrane</keyword>
<keyword evidence="1" id="KW-0472">Membrane</keyword>
<reference evidence="2 3" key="1">
    <citation type="submission" date="2022-07" db="EMBL/GenBank/DDBJ databases">
        <title>Genomic and pangenome structural analysis of the polyextremophile Exiguobacterium.</title>
        <authorList>
            <person name="Shen L."/>
        </authorList>
    </citation>
    <scope>NUCLEOTIDE SEQUENCE [LARGE SCALE GENOMIC DNA]</scope>
    <source>
        <strain evidence="2 3">12_1</strain>
    </source>
</reference>
<protein>
    <submittedName>
        <fullName evidence="2">Uncharacterized protein</fullName>
    </submittedName>
</protein>
<sequence>MKWWWMLGILTIGGMMFVNEAWYGNSAAFGMAISMIVVTLIGMKELDQRHRIRRGGFISVLIAGAIYFGLPHYSVAEAEQRLQQEYENVKYVNDVGVVNEGWNPFQPNRVYLFEIDSGDRVLFLPDSGDIIKTRPPM</sequence>
<dbReference type="RefSeq" id="WP_156028807.1">
    <property type="nucleotide sequence ID" value="NZ_JANIEK010000016.1"/>
</dbReference>
<feature type="transmembrane region" description="Helical" evidence="1">
    <location>
        <begin position="55"/>
        <end position="73"/>
    </location>
</feature>
<feature type="transmembrane region" description="Helical" evidence="1">
    <location>
        <begin position="22"/>
        <end position="43"/>
    </location>
</feature>
<dbReference type="Proteomes" id="UP001206821">
    <property type="component" value="Unassembled WGS sequence"/>
</dbReference>
<accession>A0ABT2KYE5</accession>
<evidence type="ECO:0000256" key="1">
    <source>
        <dbReference type="SAM" id="Phobius"/>
    </source>
</evidence>
<name>A0ABT2KYE5_9BACL</name>
<evidence type="ECO:0000313" key="3">
    <source>
        <dbReference type="Proteomes" id="UP001206821"/>
    </source>
</evidence>
<comment type="caution">
    <text evidence="2">The sequence shown here is derived from an EMBL/GenBank/DDBJ whole genome shotgun (WGS) entry which is preliminary data.</text>
</comment>
<proteinExistence type="predicted"/>
<gene>
    <name evidence="2" type="ORF">NQG31_05825</name>
</gene>
<evidence type="ECO:0000313" key="2">
    <source>
        <dbReference type="EMBL" id="MCT4795054.1"/>
    </source>
</evidence>
<keyword evidence="3" id="KW-1185">Reference proteome</keyword>